<dbReference type="InterPro" id="IPR038886">
    <property type="entry name" value="E3_SLX5/Rfp1"/>
</dbReference>
<dbReference type="Proteomes" id="UP000481861">
    <property type="component" value="Unassembled WGS sequence"/>
</dbReference>
<dbReference type="EMBL" id="JAADJZ010000007">
    <property type="protein sequence ID" value="KAF2873639.1"/>
    <property type="molecule type" value="Genomic_DNA"/>
</dbReference>
<keyword evidence="3" id="KW-1185">Reference proteome</keyword>
<reference evidence="2 3" key="1">
    <citation type="submission" date="2020-01" db="EMBL/GenBank/DDBJ databases">
        <authorList>
            <consortium name="DOE Joint Genome Institute"/>
            <person name="Haridas S."/>
            <person name="Albert R."/>
            <person name="Binder M."/>
            <person name="Bloem J."/>
            <person name="Labutti K."/>
            <person name="Salamov A."/>
            <person name="Andreopoulos B."/>
            <person name="Baker S.E."/>
            <person name="Barry K."/>
            <person name="Bills G."/>
            <person name="Bluhm B.H."/>
            <person name="Cannon C."/>
            <person name="Castanera R."/>
            <person name="Culley D.E."/>
            <person name="Daum C."/>
            <person name="Ezra D."/>
            <person name="Gonzalez J.B."/>
            <person name="Henrissat B."/>
            <person name="Kuo A."/>
            <person name="Liang C."/>
            <person name="Lipzen A."/>
            <person name="Lutzoni F."/>
            <person name="Magnuson J."/>
            <person name="Mondo S."/>
            <person name="Nolan M."/>
            <person name="Ohm R."/>
            <person name="Pangilinan J."/>
            <person name="Park H.-J.H."/>
            <person name="Ramirez L."/>
            <person name="Alfaro M."/>
            <person name="Sun H."/>
            <person name="Tritt A."/>
            <person name="Yoshinaga Y."/>
            <person name="Zwiers L.-H.L."/>
            <person name="Turgeon B.G."/>
            <person name="Goodwin S.B."/>
            <person name="Spatafora J.W."/>
            <person name="Crous P.W."/>
            <person name="Grigoriev I.V."/>
        </authorList>
    </citation>
    <scope>NUCLEOTIDE SEQUENCE [LARGE SCALE GENOMIC DNA]</scope>
    <source>
        <strain evidence="2 3">CBS 611.86</strain>
    </source>
</reference>
<dbReference type="PANTHER" id="PTHR28042">
    <property type="entry name" value="E3 UBIQUITIN-PROTEIN LIGASE COMPLEX SLX5-SLX8 SUBUNIT SLX5"/>
    <property type="match status" value="1"/>
</dbReference>
<dbReference type="OrthoDB" id="2398441at2759"/>
<feature type="region of interest" description="Disordered" evidence="1">
    <location>
        <begin position="1"/>
        <end position="55"/>
    </location>
</feature>
<dbReference type="GO" id="GO:0033768">
    <property type="term" value="C:SUMO-targeted ubiquitin ligase complex"/>
    <property type="evidence" value="ECO:0007669"/>
    <property type="project" value="TreeGrafter"/>
</dbReference>
<organism evidence="2 3">
    <name type="scientific">Massariosphaeria phaeospora</name>
    <dbReference type="NCBI Taxonomy" id="100035"/>
    <lineage>
        <taxon>Eukaryota</taxon>
        <taxon>Fungi</taxon>
        <taxon>Dikarya</taxon>
        <taxon>Ascomycota</taxon>
        <taxon>Pezizomycotina</taxon>
        <taxon>Dothideomycetes</taxon>
        <taxon>Pleosporomycetidae</taxon>
        <taxon>Pleosporales</taxon>
        <taxon>Pleosporales incertae sedis</taxon>
        <taxon>Massariosphaeria</taxon>
    </lineage>
</organism>
<protein>
    <submittedName>
        <fullName evidence="2">Uncharacterized protein</fullName>
    </submittedName>
</protein>
<evidence type="ECO:0000313" key="2">
    <source>
        <dbReference type="EMBL" id="KAF2873639.1"/>
    </source>
</evidence>
<gene>
    <name evidence="2" type="ORF">BDV95DRAFT_349505</name>
</gene>
<sequence>MSAGQPRRYVGDGLDYRRPMNHSRSSSQADVIDLTADDAAPSAASNNGPMLVRAQRPPRFAREIIDIDEEDSLLEAAPSDSPEIQFISARRLDPPLRQDPPTRHPHIAEDDVQFVGETRLPEARRVRNLGMYLFENPVRPHHPAHPFVQDIRARMLEQLQNRQHSPVPPPRGGQRRPHAQIHVGWVAPALDFGSVGFDLGIGGGPVPPPPTYDAPEAAPEGFTRSVAENDALICPHCGDELCTGDSEQKRQVWIVKICGHVYCGECTANRGGKRSTKGKEKQPPPRTKPFKECVVKGCQKRINTRSAMVQIFL</sequence>
<comment type="caution">
    <text evidence="2">The sequence shown here is derived from an EMBL/GenBank/DDBJ whole genome shotgun (WGS) entry which is preliminary data.</text>
</comment>
<dbReference type="AlphaFoldDB" id="A0A7C8MBG7"/>
<evidence type="ECO:0000256" key="1">
    <source>
        <dbReference type="SAM" id="MobiDB-lite"/>
    </source>
</evidence>
<proteinExistence type="predicted"/>
<evidence type="ECO:0000313" key="3">
    <source>
        <dbReference type="Proteomes" id="UP000481861"/>
    </source>
</evidence>
<name>A0A7C8MBG7_9PLEO</name>
<accession>A0A7C8MBG7</accession>
<dbReference type="PANTHER" id="PTHR28042:SF1">
    <property type="entry name" value="E3 UBIQUITIN-PROTEIN LIGASE COMPLEX SLX5-SLX8 SUBUNIT SLX5"/>
    <property type="match status" value="1"/>
</dbReference>
<dbReference type="GO" id="GO:0004842">
    <property type="term" value="F:ubiquitin-protein transferase activity"/>
    <property type="evidence" value="ECO:0007669"/>
    <property type="project" value="TreeGrafter"/>
</dbReference>
<feature type="compositionally biased region" description="Low complexity" evidence="1">
    <location>
        <begin position="37"/>
        <end position="49"/>
    </location>
</feature>